<dbReference type="Proteomes" id="UP000199413">
    <property type="component" value="Unassembled WGS sequence"/>
</dbReference>
<dbReference type="SUPFAM" id="SSF51445">
    <property type="entry name" value="(Trans)glycosidases"/>
    <property type="match status" value="1"/>
</dbReference>
<protein>
    <submittedName>
        <fullName evidence="1">Endo-1,4-beta-mannosidase</fullName>
    </submittedName>
</protein>
<sequence>MTELVPIARPAVHLPTAGGVPWVGANFWSRLGGPLMWRSFDEQLVLDELGILAEHGLTLTRSFFYWPDFHPEPDRVDEELCCRFRRFLDLHAEAGLGTVPTFIVGHMSGGNWDPEWRNGRDLYRDVWMVARQAWFVREMVTRFHDHEAVAGWLVSNEMPLYGGVGGQMGASGQGADPSDVTAWAQLMVDAVRAGGGIQPVSLGDGAWSREITGSDNGFRIRELAPLVDWLGPHSYQMNDDPIRQHLMPAAHVELSHFNRPVVVEEFGVTTDFVSDTGAADYYRQVLHTTLLAGATGWIAWNNTDFDLPDQDPYRHHPFELHFGITTTGGEPKAPLLEMQRFRALLDQLDFPRCRRTDTHTGIVVSSHLEAGYPFWDDTDTPALRDALLQGYISARLADLAPAMIRESEGIAAARLLIVPSVKALSAPGWRALGEAAEAGATVLVSYSCGETPSQRGPWWPKLDDFFGVRKLLRYGLNEPVPEDVVAWRFGEDFGDLTAGMTLSFRAAGTPDGRCMLPVEPDGARVVAEDAHGRPALLVRDTGAGRIVLSTYPVEYFAARSPRVNPDDTVRLYRAAAQVASALPAVVVDDVNAFADVIERQDGRRFALVVSEAGEPLTVGVRSTEPGSRLLDRDGQEIHEVALAPYGVDLVEVST</sequence>
<reference evidence="2" key="1">
    <citation type="submission" date="2016-06" db="EMBL/GenBank/DDBJ databases">
        <authorList>
            <person name="Varghese N."/>
            <person name="Submissions Spin"/>
        </authorList>
    </citation>
    <scope>NUCLEOTIDE SEQUENCE [LARGE SCALE GENOMIC DNA]</scope>
    <source>
        <strain evidence="2">DSM 45431</strain>
    </source>
</reference>
<evidence type="ECO:0000313" key="2">
    <source>
        <dbReference type="Proteomes" id="UP000199413"/>
    </source>
</evidence>
<dbReference type="STRING" id="568872.GA0070624_5468"/>
<dbReference type="EMBL" id="FMHV01000002">
    <property type="protein sequence ID" value="SCL36136.1"/>
    <property type="molecule type" value="Genomic_DNA"/>
</dbReference>
<name>A0A1C6T2U6_9ACTN</name>
<dbReference type="AlphaFoldDB" id="A0A1C6T2U6"/>
<proteinExistence type="predicted"/>
<dbReference type="Gene3D" id="3.40.50.880">
    <property type="match status" value="1"/>
</dbReference>
<dbReference type="InterPro" id="IPR029062">
    <property type="entry name" value="Class_I_gatase-like"/>
</dbReference>
<gene>
    <name evidence="1" type="ORF">GA0070624_5468</name>
</gene>
<dbReference type="Gene3D" id="3.20.20.80">
    <property type="entry name" value="Glycosidases"/>
    <property type="match status" value="1"/>
</dbReference>
<organism evidence="1 2">
    <name type="scientific">Micromonospora rhizosphaerae</name>
    <dbReference type="NCBI Taxonomy" id="568872"/>
    <lineage>
        <taxon>Bacteria</taxon>
        <taxon>Bacillati</taxon>
        <taxon>Actinomycetota</taxon>
        <taxon>Actinomycetes</taxon>
        <taxon>Micromonosporales</taxon>
        <taxon>Micromonosporaceae</taxon>
        <taxon>Micromonospora</taxon>
    </lineage>
</organism>
<evidence type="ECO:0000313" key="1">
    <source>
        <dbReference type="EMBL" id="SCL36136.1"/>
    </source>
</evidence>
<dbReference type="RefSeq" id="WP_245719023.1">
    <property type="nucleotide sequence ID" value="NZ_FMHV01000002.1"/>
</dbReference>
<dbReference type="InterPro" id="IPR017853">
    <property type="entry name" value="GH"/>
</dbReference>
<keyword evidence="2" id="KW-1185">Reference proteome</keyword>
<accession>A0A1C6T2U6</accession>